<proteinExistence type="predicted"/>
<reference evidence="2 3" key="1">
    <citation type="journal article" date="2019" name="Int. J. Syst. Evol. Microbiol.">
        <title>The Global Catalogue of Microorganisms (GCM) 10K type strain sequencing project: providing services to taxonomists for standard genome sequencing and annotation.</title>
        <authorList>
            <consortium name="The Broad Institute Genomics Platform"/>
            <consortium name="The Broad Institute Genome Sequencing Center for Infectious Disease"/>
            <person name="Wu L."/>
            <person name="Ma J."/>
        </authorList>
    </citation>
    <scope>NUCLEOTIDE SEQUENCE [LARGE SCALE GENOMIC DNA]</scope>
    <source>
        <strain evidence="2 3">CGMCC 1.12125</strain>
    </source>
</reference>
<feature type="compositionally biased region" description="Acidic residues" evidence="1">
    <location>
        <begin position="120"/>
        <end position="148"/>
    </location>
</feature>
<gene>
    <name evidence="2" type="ORF">ACFR9U_01475</name>
</gene>
<protein>
    <submittedName>
        <fullName evidence="2">Inovirus Gp2 family protein</fullName>
    </submittedName>
</protein>
<comment type="caution">
    <text evidence="2">The sequence shown here is derived from an EMBL/GenBank/DDBJ whole genome shotgun (WGS) entry which is preliminary data.</text>
</comment>
<dbReference type="EMBL" id="JBHUDJ010000001">
    <property type="protein sequence ID" value="MFD1585636.1"/>
    <property type="molecule type" value="Genomic_DNA"/>
</dbReference>
<feature type="region of interest" description="Disordered" evidence="1">
    <location>
        <begin position="94"/>
        <end position="148"/>
    </location>
</feature>
<evidence type="ECO:0000313" key="2">
    <source>
        <dbReference type="EMBL" id="MFD1585636.1"/>
    </source>
</evidence>
<keyword evidence="3" id="KW-1185">Reference proteome</keyword>
<organism evidence="2 3">
    <name type="scientific">Halorientalis brevis</name>
    <dbReference type="NCBI Taxonomy" id="1126241"/>
    <lineage>
        <taxon>Archaea</taxon>
        <taxon>Methanobacteriati</taxon>
        <taxon>Methanobacteriota</taxon>
        <taxon>Stenosarchaea group</taxon>
        <taxon>Halobacteria</taxon>
        <taxon>Halobacteriales</taxon>
        <taxon>Haloarculaceae</taxon>
        <taxon>Halorientalis</taxon>
    </lineage>
</organism>
<name>A0ABD6C648_9EURY</name>
<dbReference type="Proteomes" id="UP001597119">
    <property type="component" value="Unassembled WGS sequence"/>
</dbReference>
<sequence>MDQLELGEATIVYEDPDEGRTEITVDNEELLYAQDHWVLPVGTDEDGNDLMRHLPRDHVYHVDRNVEQFEEEVATVRHRVESIAKDLQDRLPVEIPLGGEQRLRTHTEEPPSTSTTVQIDTEDVEEEASEPDDEAKEEGTYEEQAEES</sequence>
<dbReference type="AlphaFoldDB" id="A0ABD6C648"/>
<evidence type="ECO:0000256" key="1">
    <source>
        <dbReference type="SAM" id="MobiDB-lite"/>
    </source>
</evidence>
<evidence type="ECO:0000313" key="3">
    <source>
        <dbReference type="Proteomes" id="UP001597119"/>
    </source>
</evidence>
<dbReference type="RefSeq" id="WP_247377411.1">
    <property type="nucleotide sequence ID" value="NZ_JALLGV010000003.1"/>
</dbReference>
<accession>A0ABD6C648</accession>